<evidence type="ECO:0000313" key="2">
    <source>
        <dbReference type="EMBL" id="KAF9521941.1"/>
    </source>
</evidence>
<gene>
    <name evidence="2" type="ORF">CPB83DRAFT_900097</name>
</gene>
<keyword evidence="3" id="KW-1185">Reference proteome</keyword>
<evidence type="ECO:0000256" key="1">
    <source>
        <dbReference type="SAM" id="MobiDB-lite"/>
    </source>
</evidence>
<feature type="compositionally biased region" description="Low complexity" evidence="1">
    <location>
        <begin position="1"/>
        <end position="14"/>
    </location>
</feature>
<name>A0A9P6JI13_9AGAR</name>
<feature type="region of interest" description="Disordered" evidence="1">
    <location>
        <begin position="128"/>
        <end position="173"/>
    </location>
</feature>
<feature type="compositionally biased region" description="Low complexity" evidence="1">
    <location>
        <begin position="130"/>
        <end position="151"/>
    </location>
</feature>
<sequence length="254" mass="27782">MEVNTASSSASLSTPPKPLSSREKFASAYSFSIPPPAPTFAYSSQQWSAQVSGHHTHSLPSSSFAVSSHPSPLDSSELLAKFSDKFTKRCEARIKTTSASSCARKQNLIASSARGKLLVPDIELKAHTGSSSSLSSTQSLTPLSSPATSTTGDTVSSFRPGRSTSSPPLATRFLSEEDERYSPSWTLRRPTIETRTWSYDGVTTYPIMQLPPKKITRIERRVVDGEECDVEVEVEVYEKKKCLFLFAPTTVCRF</sequence>
<dbReference type="Proteomes" id="UP000807306">
    <property type="component" value="Unassembled WGS sequence"/>
</dbReference>
<reference evidence="2" key="1">
    <citation type="submission" date="2020-11" db="EMBL/GenBank/DDBJ databases">
        <authorList>
            <consortium name="DOE Joint Genome Institute"/>
            <person name="Ahrendt S."/>
            <person name="Riley R."/>
            <person name="Andreopoulos W."/>
            <person name="Labutti K."/>
            <person name="Pangilinan J."/>
            <person name="Ruiz-Duenas F.J."/>
            <person name="Barrasa J.M."/>
            <person name="Sanchez-Garcia M."/>
            <person name="Camarero S."/>
            <person name="Miyauchi S."/>
            <person name="Serrano A."/>
            <person name="Linde D."/>
            <person name="Babiker R."/>
            <person name="Drula E."/>
            <person name="Ayuso-Fernandez I."/>
            <person name="Pacheco R."/>
            <person name="Padilla G."/>
            <person name="Ferreira P."/>
            <person name="Barriuso J."/>
            <person name="Kellner H."/>
            <person name="Castanera R."/>
            <person name="Alfaro M."/>
            <person name="Ramirez L."/>
            <person name="Pisabarro A.G."/>
            <person name="Kuo A."/>
            <person name="Tritt A."/>
            <person name="Lipzen A."/>
            <person name="He G."/>
            <person name="Yan M."/>
            <person name="Ng V."/>
            <person name="Cullen D."/>
            <person name="Martin F."/>
            <person name="Rosso M.-N."/>
            <person name="Henrissat B."/>
            <person name="Hibbett D."/>
            <person name="Martinez A.T."/>
            <person name="Grigoriev I.V."/>
        </authorList>
    </citation>
    <scope>NUCLEOTIDE SEQUENCE</scope>
    <source>
        <strain evidence="2">CBS 506.95</strain>
    </source>
</reference>
<organism evidence="2 3">
    <name type="scientific">Crepidotus variabilis</name>
    <dbReference type="NCBI Taxonomy" id="179855"/>
    <lineage>
        <taxon>Eukaryota</taxon>
        <taxon>Fungi</taxon>
        <taxon>Dikarya</taxon>
        <taxon>Basidiomycota</taxon>
        <taxon>Agaricomycotina</taxon>
        <taxon>Agaricomycetes</taxon>
        <taxon>Agaricomycetidae</taxon>
        <taxon>Agaricales</taxon>
        <taxon>Agaricineae</taxon>
        <taxon>Crepidotaceae</taxon>
        <taxon>Crepidotus</taxon>
    </lineage>
</organism>
<dbReference type="AlphaFoldDB" id="A0A9P6JI13"/>
<evidence type="ECO:0000313" key="3">
    <source>
        <dbReference type="Proteomes" id="UP000807306"/>
    </source>
</evidence>
<dbReference type="EMBL" id="MU157972">
    <property type="protein sequence ID" value="KAF9521941.1"/>
    <property type="molecule type" value="Genomic_DNA"/>
</dbReference>
<dbReference type="OrthoDB" id="3365472at2759"/>
<proteinExistence type="predicted"/>
<protein>
    <submittedName>
        <fullName evidence="2">Uncharacterized protein</fullName>
    </submittedName>
</protein>
<comment type="caution">
    <text evidence="2">The sequence shown here is derived from an EMBL/GenBank/DDBJ whole genome shotgun (WGS) entry which is preliminary data.</text>
</comment>
<feature type="region of interest" description="Disordered" evidence="1">
    <location>
        <begin position="1"/>
        <end position="21"/>
    </location>
</feature>
<accession>A0A9P6JI13</accession>
<feature type="compositionally biased region" description="Polar residues" evidence="1">
    <location>
        <begin position="152"/>
        <end position="168"/>
    </location>
</feature>